<keyword evidence="1" id="KW-0812">Transmembrane</keyword>
<sequence length="826" mass="91002">MFVIARFEAGQRLRRLSTWVYFAVFVALGMLWMAASGGAFRDLIVSFGSRVLVDAPRQIAIATALLGSLGTVVAAAVMGRAVQQDFEHEMHHFFFSAPLSKADYVFGRFLGAFATLAVIFSGILVGLWLGTFIPGIAPDRLGGSTASAWIKPYLFTLLPNLFIFGAIFFVLAALTRRMLPVYVAAVVMTIGYTVAPSLARDLDFKTLAALIDPFGTTSLFLLTEYWPLAERNLNPIDLQDVYLVNRLLWCGFALLALLLGYWRFHFIGEADGQARTRGRGQAQPDLPAELSQAARDTTAQPDFAARSLALLLFKSARGELREMTRNVYFAALATAGVLALVAGGIDLDAIYGISTYPVTYMVLELIRAVFGLFVLATTIFYAGELVWRERETRVAQMFDALPVPSWLPLAGKTLALVGLQALLLLLAMVTGMLIQLFKGYFQLEPGLYLHALFTILLPNYALVAVLAIAAQVIVNHKYLANFLMIAWLAAALLLSGTGQNHPLLLYGVWPELTYSPMNGFGHQLLRERLYLLYWSGAALMLLALARALWPRGVDDAWRERLRLARRNLTPKVLTCFGLGLAVFAGAGGGLAWELSSGGYLTAWRSELLRAEYEKRYHGFARLPQPRIVDVRLDADIDPAQRALHVKGSYRLENRSGAPIRDLVLYQQRGAQLKASFGQPATSVTIDPDLGLYHYRLATPLAPGARLDFDFELDYAPRGPLGLGSDTPVIANGTFFTNEVMPRIGYQPSVELSDARDRRRHGLAARAPMPARDDPAGRASHRTGVDADWIGFDATVSTSADQVAIAPGTLVREWNEGGRRHFRYKMD</sequence>
<dbReference type="Proteomes" id="UP000283254">
    <property type="component" value="Unassembled WGS sequence"/>
</dbReference>
<feature type="transmembrane region" description="Helical" evidence="1">
    <location>
        <begin position="414"/>
        <end position="436"/>
    </location>
</feature>
<feature type="transmembrane region" description="Helical" evidence="1">
    <location>
        <begin position="570"/>
        <end position="592"/>
    </location>
</feature>
<feature type="transmembrane region" description="Helical" evidence="1">
    <location>
        <begin position="153"/>
        <end position="174"/>
    </location>
</feature>
<dbReference type="EMBL" id="JSAB01000283">
    <property type="protein sequence ID" value="RNF28861.1"/>
    <property type="molecule type" value="Genomic_DNA"/>
</dbReference>
<feature type="transmembrane region" description="Helical" evidence="1">
    <location>
        <begin position="109"/>
        <end position="133"/>
    </location>
</feature>
<feature type="transmembrane region" description="Helical" evidence="1">
    <location>
        <begin position="181"/>
        <end position="199"/>
    </location>
</feature>
<feature type="non-terminal residue" evidence="2">
    <location>
        <position position="826"/>
    </location>
</feature>
<evidence type="ECO:0000313" key="2">
    <source>
        <dbReference type="EMBL" id="RNF28861.1"/>
    </source>
</evidence>
<reference evidence="2" key="1">
    <citation type="submission" date="2014-10" db="EMBL/GenBank/DDBJ databases">
        <title>Massilia sp. genome.</title>
        <authorList>
            <person name="Xu B."/>
            <person name="Dai L."/>
            <person name="Huang Z."/>
        </authorList>
    </citation>
    <scope>NUCLEOTIDE SEQUENCE [LARGE SCALE GENOMIC DNA]</scope>
    <source>
        <strain evidence="2">CFS-1</strain>
    </source>
</reference>
<protein>
    <submittedName>
        <fullName evidence="2">Membrane protein</fullName>
    </submittedName>
</protein>
<comment type="caution">
    <text evidence="2">The sequence shown here is derived from an EMBL/GenBank/DDBJ whole genome shotgun (WGS) entry which is preliminary data.</text>
</comment>
<name>A0A422QFX7_9BURK</name>
<evidence type="ECO:0000313" key="3">
    <source>
        <dbReference type="Proteomes" id="UP000283254"/>
    </source>
</evidence>
<feature type="transmembrane region" description="Helical" evidence="1">
    <location>
        <begin position="20"/>
        <end position="39"/>
    </location>
</feature>
<organism evidence="2 3">
    <name type="scientific">Massilia aurea</name>
    <dbReference type="NCBI Taxonomy" id="373040"/>
    <lineage>
        <taxon>Bacteria</taxon>
        <taxon>Pseudomonadati</taxon>
        <taxon>Pseudomonadota</taxon>
        <taxon>Betaproteobacteria</taxon>
        <taxon>Burkholderiales</taxon>
        <taxon>Oxalobacteraceae</taxon>
        <taxon>Telluria group</taxon>
        <taxon>Massilia</taxon>
    </lineage>
</organism>
<feature type="transmembrane region" description="Helical" evidence="1">
    <location>
        <begin position="482"/>
        <end position="509"/>
    </location>
</feature>
<proteinExistence type="predicted"/>
<feature type="transmembrane region" description="Helical" evidence="1">
    <location>
        <begin position="365"/>
        <end position="387"/>
    </location>
</feature>
<keyword evidence="3" id="KW-1185">Reference proteome</keyword>
<keyword evidence="1" id="KW-1133">Transmembrane helix</keyword>
<keyword evidence="1" id="KW-0472">Membrane</keyword>
<gene>
    <name evidence="2" type="ORF">NM04_20965</name>
</gene>
<accession>A0A422QFX7</accession>
<feature type="transmembrane region" description="Helical" evidence="1">
    <location>
        <begin position="327"/>
        <end position="345"/>
    </location>
</feature>
<feature type="transmembrane region" description="Helical" evidence="1">
    <location>
        <begin position="59"/>
        <end position="82"/>
    </location>
</feature>
<feature type="transmembrane region" description="Helical" evidence="1">
    <location>
        <begin position="529"/>
        <end position="549"/>
    </location>
</feature>
<dbReference type="AlphaFoldDB" id="A0A422QFX7"/>
<evidence type="ECO:0000256" key="1">
    <source>
        <dbReference type="SAM" id="Phobius"/>
    </source>
</evidence>
<feature type="transmembrane region" description="Helical" evidence="1">
    <location>
        <begin position="448"/>
        <end position="470"/>
    </location>
</feature>
<feature type="transmembrane region" description="Helical" evidence="1">
    <location>
        <begin position="243"/>
        <end position="262"/>
    </location>
</feature>